<dbReference type="SUPFAM" id="SSF51735">
    <property type="entry name" value="NAD(P)-binding Rossmann-fold domains"/>
    <property type="match status" value="1"/>
</dbReference>
<keyword evidence="5" id="KW-1185">Reference proteome</keyword>
<accession>A0ABS5F045</accession>
<evidence type="ECO:0000256" key="1">
    <source>
        <dbReference type="ARBA" id="ARBA00006484"/>
    </source>
</evidence>
<dbReference type="PANTHER" id="PTHR43477">
    <property type="entry name" value="DIHYDROANTICAPSIN 7-DEHYDROGENASE"/>
    <property type="match status" value="1"/>
</dbReference>
<comment type="similarity">
    <text evidence="1">Belongs to the short-chain dehydrogenases/reductases (SDR) family.</text>
</comment>
<dbReference type="RefSeq" id="WP_211853584.1">
    <property type="nucleotide sequence ID" value="NZ_JAAGBB010000018.1"/>
</dbReference>
<evidence type="ECO:0000313" key="5">
    <source>
        <dbReference type="Proteomes" id="UP001196870"/>
    </source>
</evidence>
<organism evidence="4 5">
    <name type="scientific">Plastoroseomonas hellenica</name>
    <dbReference type="NCBI Taxonomy" id="2687306"/>
    <lineage>
        <taxon>Bacteria</taxon>
        <taxon>Pseudomonadati</taxon>
        <taxon>Pseudomonadota</taxon>
        <taxon>Alphaproteobacteria</taxon>
        <taxon>Acetobacterales</taxon>
        <taxon>Acetobacteraceae</taxon>
        <taxon>Plastoroseomonas</taxon>
    </lineage>
</organism>
<dbReference type="InterPro" id="IPR036291">
    <property type="entry name" value="NAD(P)-bd_dom_sf"/>
</dbReference>
<proteinExistence type="inferred from homology"/>
<gene>
    <name evidence="4" type="ORF">GXW71_16295</name>
</gene>
<dbReference type="PRINTS" id="PR00080">
    <property type="entry name" value="SDRFAMILY"/>
</dbReference>
<keyword evidence="2" id="KW-0560">Oxidoreductase</keyword>
<dbReference type="InterPro" id="IPR020904">
    <property type="entry name" value="Sc_DH/Rdtase_CS"/>
</dbReference>
<comment type="caution">
    <text evidence="4">The sequence shown here is derived from an EMBL/GenBank/DDBJ whole genome shotgun (WGS) entry which is preliminary data.</text>
</comment>
<evidence type="ECO:0000256" key="3">
    <source>
        <dbReference type="ARBA" id="ARBA00023027"/>
    </source>
</evidence>
<sequence>MRLKGKQAFVTGAGQGMGRAIALVFAQEGARVRAASRTGAKLATLADHGVEPITLDVTQGEAVARAIADAGPLDILVNAAGWVHAGGIRETSEADWARSFDQNVTSMFHTIRAALPAMLERCAGAIVNIASVASSITGVAGRAAYGTSKAAVIGLTKAVAREAVAQGVRCNALCPGTTLSPSLIERAEASGDREATLRQFTARQAMGRLGTVEEMAAAALYLASDEAAFMTGQVLVVDGGQTL</sequence>
<dbReference type="InterPro" id="IPR051122">
    <property type="entry name" value="SDR_DHRS6-like"/>
</dbReference>
<reference evidence="5" key="1">
    <citation type="journal article" date="2021" name="Syst. Appl. Microbiol.">
        <title>Roseomonas hellenica sp. nov., isolated from roots of wild-growing Alkanna tinctoria.</title>
        <authorList>
            <person name="Rat A."/>
            <person name="Naranjo H.D."/>
            <person name="Lebbe L."/>
            <person name="Cnockaert M."/>
            <person name="Krigas N."/>
            <person name="Grigoriadou K."/>
            <person name="Maloupa E."/>
            <person name="Willems A."/>
        </authorList>
    </citation>
    <scope>NUCLEOTIDE SEQUENCE [LARGE SCALE GENOMIC DNA]</scope>
    <source>
        <strain evidence="5">LMG 31523</strain>
    </source>
</reference>
<dbReference type="Proteomes" id="UP001196870">
    <property type="component" value="Unassembled WGS sequence"/>
</dbReference>
<name>A0ABS5F045_9PROT</name>
<dbReference type="PRINTS" id="PR00081">
    <property type="entry name" value="GDHRDH"/>
</dbReference>
<evidence type="ECO:0000313" key="4">
    <source>
        <dbReference type="EMBL" id="MBR0665920.1"/>
    </source>
</evidence>
<protein>
    <submittedName>
        <fullName evidence="4">SDR family oxidoreductase</fullName>
    </submittedName>
</protein>
<evidence type="ECO:0000256" key="2">
    <source>
        <dbReference type="ARBA" id="ARBA00023002"/>
    </source>
</evidence>
<dbReference type="InterPro" id="IPR002347">
    <property type="entry name" value="SDR_fam"/>
</dbReference>
<dbReference type="PANTHER" id="PTHR43477:SF4">
    <property type="entry name" value="DEHYDROGENASE_REDUCTASE SDR FAMILY MEMBER 6"/>
    <property type="match status" value="1"/>
</dbReference>
<dbReference type="EMBL" id="JAAGBB010000018">
    <property type="protein sequence ID" value="MBR0665920.1"/>
    <property type="molecule type" value="Genomic_DNA"/>
</dbReference>
<dbReference type="PROSITE" id="PS00061">
    <property type="entry name" value="ADH_SHORT"/>
    <property type="match status" value="1"/>
</dbReference>
<dbReference type="Gene3D" id="3.40.50.720">
    <property type="entry name" value="NAD(P)-binding Rossmann-like Domain"/>
    <property type="match status" value="1"/>
</dbReference>
<keyword evidence="3" id="KW-0520">NAD</keyword>
<dbReference type="Pfam" id="PF13561">
    <property type="entry name" value="adh_short_C2"/>
    <property type="match status" value="1"/>
</dbReference>